<accession>A0ABN8I146</accession>
<dbReference type="Gene3D" id="3.40.30.10">
    <property type="entry name" value="Glutaredoxin"/>
    <property type="match status" value="1"/>
</dbReference>
<dbReference type="CDD" id="cd03045">
    <property type="entry name" value="GST_N_Delta_Epsilon"/>
    <property type="match status" value="1"/>
</dbReference>
<gene>
    <name evidence="4" type="ORF">IPOD504_LOCUS2849</name>
</gene>
<proteinExistence type="predicted"/>
<dbReference type="PROSITE" id="PS50405">
    <property type="entry name" value="GST_CTER"/>
    <property type="match status" value="1"/>
</dbReference>
<evidence type="ECO:0000313" key="4">
    <source>
        <dbReference type="EMBL" id="CAH2040853.1"/>
    </source>
</evidence>
<dbReference type="CDD" id="cd03177">
    <property type="entry name" value="GST_C_Delta_Epsilon"/>
    <property type="match status" value="1"/>
</dbReference>
<dbReference type="SFLD" id="SFLDG00358">
    <property type="entry name" value="Main_(cytGST)"/>
    <property type="match status" value="1"/>
</dbReference>
<evidence type="ECO:0000313" key="5">
    <source>
        <dbReference type="Proteomes" id="UP000837857"/>
    </source>
</evidence>
<dbReference type="SFLD" id="SFLDG01153">
    <property type="entry name" value="Main.4:_Theta-like"/>
    <property type="match status" value="1"/>
</dbReference>
<feature type="domain" description="GST C-terminal" evidence="3">
    <location>
        <begin position="88"/>
        <end position="209"/>
    </location>
</feature>
<evidence type="ECO:0000259" key="2">
    <source>
        <dbReference type="PROSITE" id="PS50404"/>
    </source>
</evidence>
<protein>
    <recommendedName>
        <fullName evidence="6">Glutathione S-transferase</fullName>
    </recommendedName>
</protein>
<dbReference type="InterPro" id="IPR040079">
    <property type="entry name" value="Glutathione_S-Trfase"/>
</dbReference>
<dbReference type="SUPFAM" id="SSF52833">
    <property type="entry name" value="Thioredoxin-like"/>
    <property type="match status" value="1"/>
</dbReference>
<reference evidence="4" key="1">
    <citation type="submission" date="2022-03" db="EMBL/GenBank/DDBJ databases">
        <authorList>
            <person name="Martin H S."/>
        </authorList>
    </citation>
    <scope>NUCLEOTIDE SEQUENCE</scope>
</reference>
<dbReference type="PROSITE" id="PS50404">
    <property type="entry name" value="GST_NTER"/>
    <property type="match status" value="1"/>
</dbReference>
<dbReference type="Pfam" id="PF00043">
    <property type="entry name" value="GST_C"/>
    <property type="match status" value="1"/>
</dbReference>
<dbReference type="SFLD" id="SFLDS00019">
    <property type="entry name" value="Glutathione_Transferase_(cytos"/>
    <property type="match status" value="1"/>
</dbReference>
<dbReference type="PANTHER" id="PTHR43969:SF9">
    <property type="entry name" value="GLUTATHIONE S TRANSFERASE D10, ISOFORM A-RELATED"/>
    <property type="match status" value="1"/>
</dbReference>
<feature type="non-terminal residue" evidence="4">
    <location>
        <position position="1"/>
    </location>
</feature>
<dbReference type="InterPro" id="IPR004045">
    <property type="entry name" value="Glutathione_S-Trfase_N"/>
</dbReference>
<dbReference type="Gene3D" id="1.20.1050.10">
    <property type="match status" value="1"/>
</dbReference>
<dbReference type="InterPro" id="IPR036282">
    <property type="entry name" value="Glutathione-S-Trfase_C_sf"/>
</dbReference>
<comment type="subunit">
    <text evidence="1">Homodimer.</text>
</comment>
<dbReference type="PANTHER" id="PTHR43969">
    <property type="entry name" value="GLUTATHIONE S TRANSFERASE D10, ISOFORM A-RELATED"/>
    <property type="match status" value="1"/>
</dbReference>
<dbReference type="Pfam" id="PF13417">
    <property type="entry name" value="GST_N_3"/>
    <property type="match status" value="1"/>
</dbReference>
<evidence type="ECO:0000259" key="3">
    <source>
        <dbReference type="PROSITE" id="PS50405"/>
    </source>
</evidence>
<evidence type="ECO:0000256" key="1">
    <source>
        <dbReference type="ARBA" id="ARBA00011738"/>
    </source>
</evidence>
<name>A0ABN8I146_9NEOP</name>
<dbReference type="SUPFAM" id="SSF47616">
    <property type="entry name" value="GST C-terminal domain-like"/>
    <property type="match status" value="1"/>
</dbReference>
<sequence length="216" mass="24342">MTLDFYYMSGSPPCAVVSLVFATVGIESRVKSHSVDLMGKEQLSPQYLKLNPQHTCPTIVDDGFVLWESRAIAKYLVGKYGGDLYPEDLKTRAIIDQRLDFDCGTLYARLAEYYYAPFLFGEPMDEKKLASLHEALVVLNSFLEGTKYAAGSALTLADYCLAVTVSVIETADISVQDYPKIVRWHALVKSTIPKYEEIIGKYMQDFKDYIDNLTKE</sequence>
<feature type="domain" description="GST N-terminal" evidence="2">
    <location>
        <begin position="1"/>
        <end position="84"/>
    </location>
</feature>
<dbReference type="Proteomes" id="UP000837857">
    <property type="component" value="Chromosome 12"/>
</dbReference>
<dbReference type="InterPro" id="IPR004046">
    <property type="entry name" value="GST_C"/>
</dbReference>
<evidence type="ECO:0008006" key="6">
    <source>
        <dbReference type="Google" id="ProtNLM"/>
    </source>
</evidence>
<dbReference type="EMBL" id="OW152824">
    <property type="protein sequence ID" value="CAH2040853.1"/>
    <property type="molecule type" value="Genomic_DNA"/>
</dbReference>
<keyword evidence="5" id="KW-1185">Reference proteome</keyword>
<dbReference type="InterPro" id="IPR036249">
    <property type="entry name" value="Thioredoxin-like_sf"/>
</dbReference>
<dbReference type="InterPro" id="IPR010987">
    <property type="entry name" value="Glutathione-S-Trfase_C-like"/>
</dbReference>
<organism evidence="4 5">
    <name type="scientific">Iphiclides podalirius</name>
    <name type="common">scarce swallowtail</name>
    <dbReference type="NCBI Taxonomy" id="110791"/>
    <lineage>
        <taxon>Eukaryota</taxon>
        <taxon>Metazoa</taxon>
        <taxon>Ecdysozoa</taxon>
        <taxon>Arthropoda</taxon>
        <taxon>Hexapoda</taxon>
        <taxon>Insecta</taxon>
        <taxon>Pterygota</taxon>
        <taxon>Neoptera</taxon>
        <taxon>Endopterygota</taxon>
        <taxon>Lepidoptera</taxon>
        <taxon>Glossata</taxon>
        <taxon>Ditrysia</taxon>
        <taxon>Papilionoidea</taxon>
        <taxon>Papilionidae</taxon>
        <taxon>Papilioninae</taxon>
        <taxon>Iphiclides</taxon>
    </lineage>
</organism>